<organism evidence="3 4">
    <name type="scientific">Scleromatobacter humisilvae</name>
    <dbReference type="NCBI Taxonomy" id="2897159"/>
    <lineage>
        <taxon>Bacteria</taxon>
        <taxon>Pseudomonadati</taxon>
        <taxon>Pseudomonadota</taxon>
        <taxon>Betaproteobacteria</taxon>
        <taxon>Burkholderiales</taxon>
        <taxon>Sphaerotilaceae</taxon>
        <taxon>Scleromatobacter</taxon>
    </lineage>
</organism>
<name>A0A9X1YNM2_9BURK</name>
<keyword evidence="2" id="KW-0732">Signal</keyword>
<dbReference type="GO" id="GO:0016020">
    <property type="term" value="C:membrane"/>
    <property type="evidence" value="ECO:0007669"/>
    <property type="project" value="InterPro"/>
</dbReference>
<dbReference type="Pfam" id="PF04966">
    <property type="entry name" value="OprB"/>
    <property type="match status" value="1"/>
</dbReference>
<dbReference type="RefSeq" id="WP_275685404.1">
    <property type="nucleotide sequence ID" value="NZ_JAJLJH010000014.1"/>
</dbReference>
<dbReference type="EMBL" id="JAJLJH010000014">
    <property type="protein sequence ID" value="MCK9689351.1"/>
    <property type="molecule type" value="Genomic_DNA"/>
</dbReference>
<gene>
    <name evidence="3" type="ORF">LPC04_26840</name>
</gene>
<comment type="caution">
    <text evidence="3">The sequence shown here is derived from an EMBL/GenBank/DDBJ whole genome shotgun (WGS) entry which is preliminary data.</text>
</comment>
<protein>
    <submittedName>
        <fullName evidence="3">Carbohydrate porin</fullName>
    </submittedName>
</protein>
<evidence type="ECO:0000256" key="1">
    <source>
        <dbReference type="ARBA" id="ARBA00008769"/>
    </source>
</evidence>
<evidence type="ECO:0000256" key="2">
    <source>
        <dbReference type="RuleBase" id="RU363072"/>
    </source>
</evidence>
<dbReference type="Gene3D" id="2.40.160.180">
    <property type="entry name" value="Carbohydrate-selective porin OprB"/>
    <property type="match status" value="1"/>
</dbReference>
<dbReference type="AlphaFoldDB" id="A0A9X1YNM2"/>
<evidence type="ECO:0000313" key="4">
    <source>
        <dbReference type="Proteomes" id="UP001139353"/>
    </source>
</evidence>
<dbReference type="InterPro" id="IPR038673">
    <property type="entry name" value="OprB_sf"/>
</dbReference>
<accession>A0A9X1YNM2</accession>
<dbReference type="InterPro" id="IPR007049">
    <property type="entry name" value="Carb-sel_porin_OprB"/>
</dbReference>
<sequence>MQFFYTLLLAALLLPAPALAQDQESWNAHFQSTYIRQVQPAFHSPYEGPHSLRGERGASYSLTATASLGARLGNDTEVYVDPEAVQGVPLSGLGGLAAFPNGELAKTSGANLKLYRARLFVRHTFELGGDDVAVDSDANQLKSTYQSRRLVVTAGNVSVLDLFDASSHAHDPRTQFMNWALMTYGAYDYPADARGYTNGLALDYDDGPWTLRAGRFAEPKLPNGLPLDNDLLRHYGDQIELVHTHALGAYAGAVRVLAFRSRARMSTYEDALAAAPIGEAPSLNAVRAGDHVKTGIGIDAEQQVASDLVLFVRAMKADGKTETYAFTESDASVTAGLSLKGARWSRDKDVVGLAVGEDAISTVHRVYLERGGLTSFLGDGTLRYGHERMAEAYYSAELGAGFTLTADVQRVANPGYNKDRGPASFYALRLHWEV</sequence>
<dbReference type="GO" id="GO:0008643">
    <property type="term" value="P:carbohydrate transport"/>
    <property type="evidence" value="ECO:0007669"/>
    <property type="project" value="InterPro"/>
</dbReference>
<reference evidence="3" key="1">
    <citation type="submission" date="2021-11" db="EMBL/GenBank/DDBJ databases">
        <title>BS-T2-15 a new species belonging to the Comamonadaceae family isolated from the soil of a French oak forest.</title>
        <authorList>
            <person name="Mieszkin S."/>
            <person name="Alain K."/>
        </authorList>
    </citation>
    <scope>NUCLEOTIDE SEQUENCE</scope>
    <source>
        <strain evidence="3">BS-T2-15</strain>
    </source>
</reference>
<dbReference type="GO" id="GO:0015288">
    <property type="term" value="F:porin activity"/>
    <property type="evidence" value="ECO:0007669"/>
    <property type="project" value="InterPro"/>
</dbReference>
<feature type="signal peptide" evidence="2">
    <location>
        <begin position="1"/>
        <end position="20"/>
    </location>
</feature>
<proteinExistence type="inferred from homology"/>
<comment type="similarity">
    <text evidence="1 2">Belongs to the OprB family.</text>
</comment>
<evidence type="ECO:0000313" key="3">
    <source>
        <dbReference type="EMBL" id="MCK9689351.1"/>
    </source>
</evidence>
<dbReference type="Proteomes" id="UP001139353">
    <property type="component" value="Unassembled WGS sequence"/>
</dbReference>
<feature type="chain" id="PRO_5041019962" evidence="2">
    <location>
        <begin position="21"/>
        <end position="434"/>
    </location>
</feature>
<keyword evidence="4" id="KW-1185">Reference proteome</keyword>